<keyword evidence="2" id="KW-1185">Reference proteome</keyword>
<evidence type="ECO:0000313" key="2">
    <source>
        <dbReference type="Proteomes" id="UP000320582"/>
    </source>
</evidence>
<sequence length="95" mass="10667">MLRVPCQYLQQITFYAESAMSELLTKGQTPEAWSEALQEHGVHVSPRLIRSRAHQSGNFYKIGRLMLLTPDQMEALIKSSASSTVTDNTQEKIDG</sequence>
<protein>
    <submittedName>
        <fullName evidence="1">Uncharacterized protein</fullName>
    </submittedName>
</protein>
<dbReference type="EMBL" id="VFPT01000001">
    <property type="protein sequence ID" value="TQM93616.1"/>
    <property type="molecule type" value="Genomic_DNA"/>
</dbReference>
<accession>A0A543KEV1</accession>
<name>A0A543KEV1_9RHOB</name>
<dbReference type="AlphaFoldDB" id="A0A543KEV1"/>
<comment type="caution">
    <text evidence="1">The sequence shown here is derived from an EMBL/GenBank/DDBJ whole genome shotgun (WGS) entry which is preliminary data.</text>
</comment>
<proteinExistence type="predicted"/>
<dbReference type="Proteomes" id="UP000320582">
    <property type="component" value="Unassembled WGS sequence"/>
</dbReference>
<gene>
    <name evidence="1" type="ORF">BD293_2258</name>
</gene>
<organism evidence="1 2">
    <name type="scientific">Roseinatronobacter monicus</name>
    <dbReference type="NCBI Taxonomy" id="393481"/>
    <lineage>
        <taxon>Bacteria</taxon>
        <taxon>Pseudomonadati</taxon>
        <taxon>Pseudomonadota</taxon>
        <taxon>Alphaproteobacteria</taxon>
        <taxon>Rhodobacterales</taxon>
        <taxon>Paracoccaceae</taxon>
        <taxon>Roseinatronobacter</taxon>
    </lineage>
</organism>
<evidence type="ECO:0000313" key="1">
    <source>
        <dbReference type="EMBL" id="TQM93616.1"/>
    </source>
</evidence>
<reference evidence="1 2" key="1">
    <citation type="submission" date="2019-06" db="EMBL/GenBank/DDBJ databases">
        <title>Genomic Encyclopedia of Archaeal and Bacterial Type Strains, Phase II (KMG-II): from individual species to whole genera.</title>
        <authorList>
            <person name="Goeker M."/>
        </authorList>
    </citation>
    <scope>NUCLEOTIDE SEQUENCE [LARGE SCALE GENOMIC DNA]</scope>
    <source>
        <strain evidence="1 2">DSM 18423</strain>
    </source>
</reference>